<organism evidence="3 5">
    <name type="scientific">Leptospira barantonii</name>
    <dbReference type="NCBI Taxonomy" id="2023184"/>
    <lineage>
        <taxon>Bacteria</taxon>
        <taxon>Pseudomonadati</taxon>
        <taxon>Spirochaetota</taxon>
        <taxon>Spirochaetia</taxon>
        <taxon>Leptospirales</taxon>
        <taxon>Leptospiraceae</taxon>
        <taxon>Leptospira</taxon>
    </lineage>
</organism>
<name>A0A2M9Z0A6_9LEPT</name>
<sequence length="74" mass="8032">MRTWYLERTLFLIAGVFSLLGVTLGFFVSPWGFIINGLVGFNQILFALAGFCPMAFILGKLGIPSAAEVFGGKK</sequence>
<keyword evidence="1" id="KW-0472">Membrane</keyword>
<evidence type="ECO:0000313" key="5">
    <source>
        <dbReference type="Proteomes" id="UP000298429"/>
    </source>
</evidence>
<reference evidence="2 4" key="1">
    <citation type="submission" date="2017-07" db="EMBL/GenBank/DDBJ databases">
        <title>Leptospira spp. isolated from tropical soils.</title>
        <authorList>
            <person name="Thibeaux R."/>
            <person name="Iraola G."/>
            <person name="Ferres I."/>
            <person name="Bierque E."/>
            <person name="Girault D."/>
            <person name="Soupe-Gilbert M.-E."/>
            <person name="Picardeau M."/>
            <person name="Goarant C."/>
        </authorList>
    </citation>
    <scope>NUCLEOTIDE SEQUENCE [LARGE SCALE GENOMIC DNA]</scope>
    <source>
        <strain evidence="2 4">FH4-C-A1</strain>
    </source>
</reference>
<dbReference type="RefSeq" id="WP_100762515.1">
    <property type="nucleotide sequence ID" value="NZ_NPDS01000004.1"/>
</dbReference>
<keyword evidence="4" id="KW-1185">Reference proteome</keyword>
<dbReference type="AlphaFoldDB" id="A0A2M9Z0A6"/>
<gene>
    <name evidence="2" type="ORF">CH367_10775</name>
    <name evidence="3" type="ORF">EHQ76_09240</name>
</gene>
<evidence type="ECO:0000256" key="1">
    <source>
        <dbReference type="SAM" id="Phobius"/>
    </source>
</evidence>
<evidence type="ECO:0000313" key="4">
    <source>
        <dbReference type="Proteomes" id="UP000231879"/>
    </source>
</evidence>
<reference evidence="3 5" key="2">
    <citation type="journal article" date="2019" name="PLoS Negl. Trop. Dis.">
        <title>Revisiting the worldwide diversity of Leptospira species in the environment.</title>
        <authorList>
            <person name="Vincent A.T."/>
            <person name="Schiettekatte O."/>
            <person name="Bourhy P."/>
            <person name="Veyrier F.J."/>
            <person name="Picardeau M."/>
        </authorList>
    </citation>
    <scope>NUCLEOTIDE SEQUENCE [LARGE SCALE GENOMIC DNA]</scope>
    <source>
        <strain evidence="3 5">201702444</strain>
    </source>
</reference>
<accession>A0A2M9Z0A6</accession>
<dbReference type="Gene3D" id="6.10.140.1340">
    <property type="match status" value="1"/>
</dbReference>
<feature type="transmembrane region" description="Helical" evidence="1">
    <location>
        <begin position="34"/>
        <end position="58"/>
    </location>
</feature>
<keyword evidence="1" id="KW-1133">Transmembrane helix</keyword>
<dbReference type="EMBL" id="RQGN01000044">
    <property type="protein sequence ID" value="TGM03815.1"/>
    <property type="molecule type" value="Genomic_DNA"/>
</dbReference>
<keyword evidence="1" id="KW-0812">Transmembrane</keyword>
<protein>
    <submittedName>
        <fullName evidence="3">DUF2892 domain-containing protein</fullName>
    </submittedName>
</protein>
<dbReference type="OrthoDB" id="345923at2"/>
<feature type="transmembrane region" description="Helical" evidence="1">
    <location>
        <begin position="9"/>
        <end position="28"/>
    </location>
</feature>
<evidence type="ECO:0000313" key="2">
    <source>
        <dbReference type="EMBL" id="PJZ57210.1"/>
    </source>
</evidence>
<dbReference type="Proteomes" id="UP000231879">
    <property type="component" value="Unassembled WGS sequence"/>
</dbReference>
<comment type="caution">
    <text evidence="3">The sequence shown here is derived from an EMBL/GenBank/DDBJ whole genome shotgun (WGS) entry which is preliminary data.</text>
</comment>
<dbReference type="Proteomes" id="UP000298429">
    <property type="component" value="Unassembled WGS sequence"/>
</dbReference>
<proteinExistence type="predicted"/>
<dbReference type="EMBL" id="NPDS01000004">
    <property type="protein sequence ID" value="PJZ57210.1"/>
    <property type="molecule type" value="Genomic_DNA"/>
</dbReference>
<evidence type="ECO:0000313" key="3">
    <source>
        <dbReference type="EMBL" id="TGM03815.1"/>
    </source>
</evidence>